<accession>A0A3S0Z5M6</accession>
<proteinExistence type="predicted"/>
<dbReference type="PANTHER" id="PTHR43384:SF6">
    <property type="entry name" value="SEPTUM SITE-DETERMINING PROTEIN MIND HOMOLOG, CHLOROPLASTIC"/>
    <property type="match status" value="1"/>
</dbReference>
<protein>
    <submittedName>
        <fullName evidence="3">Flagellar biosynthesis protein FlhG</fullName>
    </submittedName>
</protein>
<comment type="caution">
    <text evidence="3">The sequence shown here is derived from an EMBL/GenBank/DDBJ whole genome shotgun (WGS) entry which is preliminary data.</text>
</comment>
<dbReference type="InterPro" id="IPR050625">
    <property type="entry name" value="ParA/MinD_ATPase"/>
</dbReference>
<dbReference type="GO" id="GO:0005829">
    <property type="term" value="C:cytosol"/>
    <property type="evidence" value="ECO:0007669"/>
    <property type="project" value="TreeGrafter"/>
</dbReference>
<dbReference type="EMBL" id="RXFT01000008">
    <property type="protein sequence ID" value="RUR69216.1"/>
    <property type="molecule type" value="Genomic_DNA"/>
</dbReference>
<dbReference type="RefSeq" id="WP_126023333.1">
    <property type="nucleotide sequence ID" value="NZ_RXFT01000008.1"/>
</dbReference>
<keyword evidence="2" id="KW-0067">ATP-binding</keyword>
<dbReference type="GO" id="GO:0005524">
    <property type="term" value="F:ATP binding"/>
    <property type="evidence" value="ECO:0007669"/>
    <property type="project" value="UniProtKB-KW"/>
</dbReference>
<dbReference type="OrthoDB" id="5296586at2"/>
<keyword evidence="1" id="KW-0547">Nucleotide-binding</keyword>
<keyword evidence="3" id="KW-0966">Cell projection</keyword>
<dbReference type="GO" id="GO:0051782">
    <property type="term" value="P:negative regulation of cell division"/>
    <property type="evidence" value="ECO:0007669"/>
    <property type="project" value="TreeGrafter"/>
</dbReference>
<dbReference type="PANTHER" id="PTHR43384">
    <property type="entry name" value="SEPTUM SITE-DETERMINING PROTEIN MIND HOMOLOG, CHLOROPLASTIC-RELATED"/>
    <property type="match status" value="1"/>
</dbReference>
<keyword evidence="3" id="KW-0282">Flagellum</keyword>
<dbReference type="Gene3D" id="3.40.50.300">
    <property type="entry name" value="P-loop containing nucleotide triphosphate hydrolases"/>
    <property type="match status" value="1"/>
</dbReference>
<keyword evidence="3" id="KW-0969">Cilium</keyword>
<dbReference type="GO" id="GO:0009898">
    <property type="term" value="C:cytoplasmic side of plasma membrane"/>
    <property type="evidence" value="ECO:0007669"/>
    <property type="project" value="TreeGrafter"/>
</dbReference>
<evidence type="ECO:0000256" key="1">
    <source>
        <dbReference type="ARBA" id="ARBA00022741"/>
    </source>
</evidence>
<sequence length="269" mass="28362">MNKLVADQADGLRRLLAPTQARVLAVAGMGRGAGGTTAAMNFAVALVGQGRNVLLLDEHCRAEGSACEVWDIDPLGGLVDVAAGRLTLDGAEVRMACGVHVLPAPPAAARGTSQGAADPRRFWHDGVVVIDAAFDGEGRLSPLAQCADDLLLVLQPHPASVTSAYAGIKRLHHAHGLKQMRFLLNGVVDVQAARQIMNNLAHAGSRYLALSLQAAGWVRFDPLVSDAWRLKKTIAEAFPASHAAVDFRRAAGEMDGWPWPEAAPLQAVA</sequence>
<evidence type="ECO:0000313" key="4">
    <source>
        <dbReference type="Proteomes" id="UP000281118"/>
    </source>
</evidence>
<dbReference type="SUPFAM" id="SSF52540">
    <property type="entry name" value="P-loop containing nucleoside triphosphate hydrolases"/>
    <property type="match status" value="1"/>
</dbReference>
<dbReference type="GO" id="GO:0016887">
    <property type="term" value="F:ATP hydrolysis activity"/>
    <property type="evidence" value="ECO:0007669"/>
    <property type="project" value="TreeGrafter"/>
</dbReference>
<evidence type="ECO:0000313" key="3">
    <source>
        <dbReference type="EMBL" id="RUR69216.1"/>
    </source>
</evidence>
<dbReference type="Proteomes" id="UP000281118">
    <property type="component" value="Unassembled WGS sequence"/>
</dbReference>
<organism evidence="3 4">
    <name type="scientific">Variovorax guangxiensis</name>
    <dbReference type="NCBI Taxonomy" id="1775474"/>
    <lineage>
        <taxon>Bacteria</taxon>
        <taxon>Pseudomonadati</taxon>
        <taxon>Pseudomonadota</taxon>
        <taxon>Betaproteobacteria</taxon>
        <taxon>Burkholderiales</taxon>
        <taxon>Comamonadaceae</taxon>
        <taxon>Variovorax</taxon>
    </lineage>
</organism>
<reference evidence="3 4" key="1">
    <citation type="submission" date="2018-12" db="EMBL/GenBank/DDBJ databases">
        <title>The genome sequences of Variovorax guangxiensis DSM 27352.</title>
        <authorList>
            <person name="Gao J."/>
            <person name="Sun J."/>
        </authorList>
    </citation>
    <scope>NUCLEOTIDE SEQUENCE [LARGE SCALE GENOMIC DNA]</scope>
    <source>
        <strain evidence="3 4">DSM 27352</strain>
    </source>
</reference>
<dbReference type="AlphaFoldDB" id="A0A3S0Z5M6"/>
<dbReference type="InterPro" id="IPR027417">
    <property type="entry name" value="P-loop_NTPase"/>
</dbReference>
<gene>
    <name evidence="3" type="ORF">EJP67_19355</name>
</gene>
<evidence type="ECO:0000256" key="2">
    <source>
        <dbReference type="ARBA" id="ARBA00022840"/>
    </source>
</evidence>
<name>A0A3S0Z5M6_9BURK</name>